<comment type="caution">
    <text evidence="2">The sequence shown here is derived from an EMBL/GenBank/DDBJ whole genome shotgun (WGS) entry which is preliminary data.</text>
</comment>
<dbReference type="EMBL" id="QNRR01000004">
    <property type="protein sequence ID" value="RBP44617.1"/>
    <property type="molecule type" value="Genomic_DNA"/>
</dbReference>
<accession>A0A366HN78</accession>
<dbReference type="Proteomes" id="UP000253426">
    <property type="component" value="Unassembled WGS sequence"/>
</dbReference>
<proteinExistence type="predicted"/>
<dbReference type="InterPro" id="IPR013425">
    <property type="entry name" value="Autotrns_rpt"/>
</dbReference>
<evidence type="ECO:0000256" key="1">
    <source>
        <dbReference type="ARBA" id="ARBA00022729"/>
    </source>
</evidence>
<dbReference type="NCBIfam" id="TIGR02601">
    <property type="entry name" value="autotrns_rpt"/>
    <property type="match status" value="7"/>
</dbReference>
<dbReference type="InterPro" id="IPR011050">
    <property type="entry name" value="Pectin_lyase_fold/virulence"/>
</dbReference>
<evidence type="ECO:0000313" key="3">
    <source>
        <dbReference type="Proteomes" id="UP000253426"/>
    </source>
</evidence>
<dbReference type="Pfam" id="PF12951">
    <property type="entry name" value="PATR"/>
    <property type="match status" value="9"/>
</dbReference>
<dbReference type="RefSeq" id="WP_113959004.1">
    <property type="nucleotide sequence ID" value="NZ_QNRR01000004.1"/>
</dbReference>
<sequence length="1822" mass="177354">MIFGAPIPPTGSTITLSTGEQALSLSFLESYTLTGGNLSLGAASTISVDPTFTATISSILGGAGTSLAKNGAGTLVLNGANTFTGALTLNAGILRATNASALGTGTATLNLIGGELQLASDTTLGLGRNTTVSGNTQITSDRLTSGAGVTHTLGTLSIGTQTLTIAAGSNVASGTAGVTFGAVTLTGNATINTNLGALTTIGSVTNGSNSLTIGGAGDTTISGSTGPTTTGSAGTITKEGTGTLRITVDPNSTGQLTINGGLVELSHGGSVDFNTVINSGGTLRTTGSQIGDSFDVTVNTGGTYDFRAADTIGGLSGGGTVTKGSTGSATLTVNNSNESTTFSGVIQNGLGTVGLSKQGTGTLTLTGENTYTGATTLIRGVIVLDFSAAGAPASNILAAGSSIVFNSSVVTTGIVRMTGAAAGTSSQTVAATTVQSGTNTLELNSGAGNTLNVALGNITRTGGTLNILAPTSGTVTATNGDGLLGNWATYTAGGSTKLARVASSVVSGANADFVYQTGVDISNVAGYSATGIMQVDNTSTGQVLQGTGSTALHSIYYTDSASRTFEIASGETLQFASTGTFLSDAGAGQVTLGTTPGTGTITAGATGAAELMFHVVDAAGQVTVNSVIANNAGGGAVAVTKAGAGEVILTTANSYTGTTTVAAGTLEIRNAGALGTGSNGTTVLNGATLELSGGLTMSETLNLSGAGVNSGGALRSVSGNNTYTTTIAFTIGASIGADADTLTLDTTSGNAITAGNNSLTFTGAGTIVVNDTIVQGGASNPTITKSGTGTLILNASNTFTGTGTFSISGGVVRITHGGALGGTTAGTSVGANASLELSGGITTNESITMNNSTGIAGSGAIHNISGDNTITGNVTTDEGTSRIMADADTQLTISGEFRGDPTSGQNRTAIIGGEGDVVLSGVVRNGVGSPTAGVLTLIKDGTGTLTMSNANTYTGTTTVNNGTLLLSGSISASAITVSKIATFNQTSTGVLSGTTSLTTAGNTTLAGTNTTTGATAVTNGTLTLNYDAGADGTNTSKLANGAALTLGGGSVVLSGGSHTEVVGSTTLTAGTRTDITRNGGTSVLALNAVTAGSGSMINIAGNDTASTTNANVNGILGPWATVTIAGETDFAVNSGVSDGVTSGSFIRAYTGYTDITRLGPSSVVPNDATLNVRIINGGTSGNITLAAATTQINTLQMDASDGPAIIDPTTSATDVLMIGGDAGGAILQTAASGGLTIGASAGDGRLTTGGTANTTPAALHIINESIANALTINAIITNNGASNTDLVSIVKSGAGKLVLTGTNTYTGGTRIEEGILRAEAAAALGGGGTVTIAGGELQLAGNSNTNFTRAVSIAGDATFTADRLAAGGSVTHSLGGIDLNANNTVLTFQKGANVTSGIAGITFTGAFNTNGNAATIDVDADVVLTMSGSNSATGDASSIITKIGAGTWVISNGNNFWEGPTIALMQGTLDLRNANALGDNTPATQLITAADGTTLRLGIDTGSDFRTDLTLTGTGGTVTLIADRNTAGAGNTHTMDNLNLGSNTLLVQRGSNVTSGTETVVFDAASTVGAGAAINTTTADVSITAAISGAGGSLTKLGAGQLTLSGVNTYTGATTVSGGTLQVGVAGVGSLAAPSSLNVNGATSVLAGTGTVNGHTTVTQGVIRPGDTGGAGTGTLNLAGGLTVNPTAPSVVAELQISGPSTSDQIHITGGLTLNSNSNISVLPSSYVAALGDSFLLMDWSGLLTLNGWTAGVNYRDGSGDTGMNLDLPDISASGYIWDISNLTDGANGGFLRITVAAVPEPSRMLLLVGALAALVLRRRRR</sequence>
<dbReference type="InterPro" id="IPR013424">
    <property type="entry name" value="Ice-binding_C"/>
</dbReference>
<keyword evidence="3" id="KW-1185">Reference proteome</keyword>
<reference evidence="2 3" key="1">
    <citation type="submission" date="2018-06" db="EMBL/GenBank/DDBJ databases">
        <title>Genomic Encyclopedia of Type Strains, Phase IV (KMG-IV): sequencing the most valuable type-strain genomes for metagenomic binning, comparative biology and taxonomic classification.</title>
        <authorList>
            <person name="Goeker M."/>
        </authorList>
    </citation>
    <scope>NUCLEOTIDE SEQUENCE [LARGE SCALE GENOMIC DNA]</scope>
    <source>
        <strain evidence="2 3">DSM 25532</strain>
    </source>
</reference>
<protein>
    <submittedName>
        <fullName evidence="2">Putative secreted protein with PEP-CTERM sorting signal</fullName>
    </submittedName>
</protein>
<name>A0A366HN78_9BACT</name>
<evidence type="ECO:0000313" key="2">
    <source>
        <dbReference type="EMBL" id="RBP44617.1"/>
    </source>
</evidence>
<dbReference type="NCBIfam" id="TIGR02595">
    <property type="entry name" value="PEP_CTERM"/>
    <property type="match status" value="1"/>
</dbReference>
<gene>
    <name evidence="2" type="ORF">DES53_104439</name>
</gene>
<dbReference type="SUPFAM" id="SSF51126">
    <property type="entry name" value="Pectin lyase-like"/>
    <property type="match status" value="3"/>
</dbReference>
<keyword evidence="1" id="KW-0732">Signal</keyword>
<dbReference type="OrthoDB" id="200448at2"/>
<organism evidence="2 3">
    <name type="scientific">Roseimicrobium gellanilyticum</name>
    <dbReference type="NCBI Taxonomy" id="748857"/>
    <lineage>
        <taxon>Bacteria</taxon>
        <taxon>Pseudomonadati</taxon>
        <taxon>Verrucomicrobiota</taxon>
        <taxon>Verrucomicrobiia</taxon>
        <taxon>Verrucomicrobiales</taxon>
        <taxon>Verrucomicrobiaceae</taxon>
        <taxon>Roseimicrobium</taxon>
    </lineage>
</organism>